<evidence type="ECO:0000313" key="2">
    <source>
        <dbReference type="EMBL" id="OZI55946.1"/>
    </source>
</evidence>
<gene>
    <name evidence="2" type="ORF">CAL20_10825</name>
</gene>
<accession>A0A261U1W2</accession>
<dbReference type="Proteomes" id="UP000216885">
    <property type="component" value="Unassembled WGS sequence"/>
</dbReference>
<dbReference type="GO" id="GO:0016616">
    <property type="term" value="F:oxidoreductase activity, acting on the CH-OH group of donors, NAD or NADP as acceptor"/>
    <property type="evidence" value="ECO:0007669"/>
    <property type="project" value="TreeGrafter"/>
</dbReference>
<dbReference type="AlphaFoldDB" id="A0A261U1W2"/>
<sequence>MNQTWLGIRDRVVAVTGANGGIGRATVRALLEQGARVAMLDRQALPATELDALRADTQGECISIACDVADDQQVASAAAEVGQRLGDCYGLVNNAAMTMPGHLKDVAIADWSRQLDVNLTGYLRCAQAFAKPMLAKGEGTIVHVASIAGHNPQAYSCGYSTAKAAILMLSRQLAFELGPLGVRSNAINPGLIKTPLTEAFYADAQLREQREKAVPLRRIGTPEDIANIAVFLLSERSAYVNGAEITVDGGFTQTLMSHIPRPGRT</sequence>
<dbReference type="Gene3D" id="3.40.50.720">
    <property type="entry name" value="NAD(P)-binding Rossmann-like Domain"/>
    <property type="match status" value="1"/>
</dbReference>
<dbReference type="CDD" id="cd05233">
    <property type="entry name" value="SDR_c"/>
    <property type="match status" value="1"/>
</dbReference>
<dbReference type="PRINTS" id="PR00081">
    <property type="entry name" value="GDHRDH"/>
</dbReference>
<dbReference type="PANTHER" id="PTHR42760:SF123">
    <property type="entry name" value="OXIDOREDUCTASE"/>
    <property type="match status" value="1"/>
</dbReference>
<dbReference type="Pfam" id="PF13561">
    <property type="entry name" value="adh_short_C2"/>
    <property type="match status" value="1"/>
</dbReference>
<dbReference type="EMBL" id="NEVQ01000013">
    <property type="protein sequence ID" value="OZI55946.1"/>
    <property type="molecule type" value="Genomic_DNA"/>
</dbReference>
<comment type="caution">
    <text evidence="2">The sequence shown here is derived from an EMBL/GenBank/DDBJ whole genome shotgun (WGS) entry which is preliminary data.</text>
</comment>
<dbReference type="RefSeq" id="WP_094821014.1">
    <property type="nucleotide sequence ID" value="NZ_NEVO01000007.1"/>
</dbReference>
<dbReference type="PANTHER" id="PTHR42760">
    <property type="entry name" value="SHORT-CHAIN DEHYDROGENASES/REDUCTASES FAMILY MEMBER"/>
    <property type="match status" value="1"/>
</dbReference>
<dbReference type="InterPro" id="IPR002347">
    <property type="entry name" value="SDR_fam"/>
</dbReference>
<evidence type="ECO:0000313" key="3">
    <source>
        <dbReference type="Proteomes" id="UP000216885"/>
    </source>
</evidence>
<dbReference type="GO" id="GO:0030497">
    <property type="term" value="P:fatty acid elongation"/>
    <property type="evidence" value="ECO:0007669"/>
    <property type="project" value="TreeGrafter"/>
</dbReference>
<dbReference type="SUPFAM" id="SSF51735">
    <property type="entry name" value="NAD(P)-binding Rossmann-fold domains"/>
    <property type="match status" value="1"/>
</dbReference>
<keyword evidence="3" id="KW-1185">Reference proteome</keyword>
<dbReference type="InterPro" id="IPR020904">
    <property type="entry name" value="Sc_DH/Rdtase_CS"/>
</dbReference>
<proteinExistence type="inferred from homology"/>
<dbReference type="InterPro" id="IPR036291">
    <property type="entry name" value="NAD(P)-bd_dom_sf"/>
</dbReference>
<dbReference type="FunFam" id="3.40.50.720:FF:000084">
    <property type="entry name" value="Short-chain dehydrogenase reductase"/>
    <property type="match status" value="1"/>
</dbReference>
<dbReference type="PROSITE" id="PS00061">
    <property type="entry name" value="ADH_SHORT"/>
    <property type="match status" value="1"/>
</dbReference>
<dbReference type="OrthoDB" id="9806974at2"/>
<reference evidence="2 3" key="1">
    <citation type="submission" date="2017-05" db="EMBL/GenBank/DDBJ databases">
        <title>Complete and WGS of Bordetella genogroups.</title>
        <authorList>
            <person name="Spilker T."/>
            <person name="LiPuma J."/>
        </authorList>
    </citation>
    <scope>NUCLEOTIDE SEQUENCE [LARGE SCALE GENOMIC DNA]</scope>
    <source>
        <strain evidence="2 3">AU9919</strain>
    </source>
</reference>
<evidence type="ECO:0000256" key="1">
    <source>
        <dbReference type="ARBA" id="ARBA00006484"/>
    </source>
</evidence>
<name>A0A261U1W2_9BORD</name>
<protein>
    <submittedName>
        <fullName evidence="2">2-deoxy-D-gluconate 3-dehydrogenase</fullName>
    </submittedName>
</protein>
<dbReference type="PRINTS" id="PR00080">
    <property type="entry name" value="SDRFAMILY"/>
</dbReference>
<comment type="similarity">
    <text evidence="1">Belongs to the short-chain dehydrogenases/reductases (SDR) family.</text>
</comment>
<organism evidence="2 3">
    <name type="scientific">Bordetella genomosp. 4</name>
    <dbReference type="NCBI Taxonomy" id="463044"/>
    <lineage>
        <taxon>Bacteria</taxon>
        <taxon>Pseudomonadati</taxon>
        <taxon>Pseudomonadota</taxon>
        <taxon>Betaproteobacteria</taxon>
        <taxon>Burkholderiales</taxon>
        <taxon>Alcaligenaceae</taxon>
        <taxon>Bordetella</taxon>
    </lineage>
</organism>